<accession>A0A183HUF8</accession>
<keyword evidence="3" id="KW-1185">Reference proteome</keyword>
<dbReference type="Proteomes" id="UP000267606">
    <property type="component" value="Unassembled WGS sequence"/>
</dbReference>
<evidence type="ECO:0000256" key="1">
    <source>
        <dbReference type="SAM" id="MobiDB-lite"/>
    </source>
</evidence>
<evidence type="ECO:0000313" key="4">
    <source>
        <dbReference type="WBParaSite" id="OFLC_0001112001-mRNA-1"/>
    </source>
</evidence>
<reference evidence="2 3" key="2">
    <citation type="submission" date="2018-11" db="EMBL/GenBank/DDBJ databases">
        <authorList>
            <consortium name="Pathogen Informatics"/>
        </authorList>
    </citation>
    <scope>NUCLEOTIDE SEQUENCE [LARGE SCALE GENOMIC DNA]</scope>
</reference>
<name>A0A183HUF8_9BILA</name>
<dbReference type="EMBL" id="UZAJ01015646">
    <property type="protein sequence ID" value="VDO74006.1"/>
    <property type="molecule type" value="Genomic_DNA"/>
</dbReference>
<evidence type="ECO:0000313" key="3">
    <source>
        <dbReference type="Proteomes" id="UP000267606"/>
    </source>
</evidence>
<reference evidence="4" key="1">
    <citation type="submission" date="2016-06" db="UniProtKB">
        <authorList>
            <consortium name="WormBaseParasite"/>
        </authorList>
    </citation>
    <scope>IDENTIFICATION</scope>
</reference>
<sequence length="91" mass="10267">MVIAHSFCESPSLGKKRHQPERDIPARCGPTFPSMDEGKTWTYPMGKTWTYREQRCTDRASKGWARRSGRLCVASGGKARPFHALLPVKFG</sequence>
<evidence type="ECO:0000313" key="2">
    <source>
        <dbReference type="EMBL" id="VDO74006.1"/>
    </source>
</evidence>
<proteinExistence type="predicted"/>
<gene>
    <name evidence="2" type="ORF">OFLC_LOCUS11119</name>
</gene>
<dbReference type="AlphaFoldDB" id="A0A183HUF8"/>
<organism evidence="4">
    <name type="scientific">Onchocerca flexuosa</name>
    <dbReference type="NCBI Taxonomy" id="387005"/>
    <lineage>
        <taxon>Eukaryota</taxon>
        <taxon>Metazoa</taxon>
        <taxon>Ecdysozoa</taxon>
        <taxon>Nematoda</taxon>
        <taxon>Chromadorea</taxon>
        <taxon>Rhabditida</taxon>
        <taxon>Spirurina</taxon>
        <taxon>Spiruromorpha</taxon>
        <taxon>Filarioidea</taxon>
        <taxon>Onchocercidae</taxon>
        <taxon>Onchocerca</taxon>
    </lineage>
</organism>
<protein>
    <submittedName>
        <fullName evidence="4">DUF3761 domain-containing protein</fullName>
    </submittedName>
</protein>
<feature type="region of interest" description="Disordered" evidence="1">
    <location>
        <begin position="10"/>
        <end position="32"/>
    </location>
</feature>
<dbReference type="WBParaSite" id="OFLC_0001112001-mRNA-1">
    <property type="protein sequence ID" value="OFLC_0001112001-mRNA-1"/>
    <property type="gene ID" value="OFLC_0001112001"/>
</dbReference>